<protein>
    <submittedName>
        <fullName evidence="6">Hca operon transcriptional activator</fullName>
    </submittedName>
</protein>
<gene>
    <name evidence="6" type="primary">hcaR</name>
    <name evidence="6" type="ORF">CLRAG_23910</name>
</gene>
<keyword evidence="7" id="KW-1185">Reference proteome</keyword>
<feature type="domain" description="HTH lysR-type" evidence="5">
    <location>
        <begin position="1"/>
        <end position="58"/>
    </location>
</feature>
<dbReference type="InterPro" id="IPR036390">
    <property type="entry name" value="WH_DNA-bd_sf"/>
</dbReference>
<organism evidence="6 7">
    <name type="scientific">Clostridium ragsdalei P11</name>
    <dbReference type="NCBI Taxonomy" id="1353534"/>
    <lineage>
        <taxon>Bacteria</taxon>
        <taxon>Bacillati</taxon>
        <taxon>Bacillota</taxon>
        <taxon>Clostridia</taxon>
        <taxon>Eubacteriales</taxon>
        <taxon>Clostridiaceae</taxon>
        <taxon>Clostridium</taxon>
    </lineage>
</organism>
<dbReference type="PROSITE" id="PS50931">
    <property type="entry name" value="HTH_LYSR"/>
    <property type="match status" value="1"/>
</dbReference>
<dbReference type="EMBL" id="LROS01000023">
    <property type="protein sequence ID" value="OBR92685.1"/>
    <property type="molecule type" value="Genomic_DNA"/>
</dbReference>
<dbReference type="PANTHER" id="PTHR30346">
    <property type="entry name" value="TRANSCRIPTIONAL DUAL REGULATOR HCAR-RELATED"/>
    <property type="match status" value="1"/>
</dbReference>
<sequence>MQINKLIYFLSVANHLNFTKAAQECYLAQSAISQQITSLEQEVGFQLFKRSSRKVELTEAGKIFYEEIKDVVERYKNAVKKAENIAHGFKGMITIGVCGDIEEIFLPQILNKFKEMYPLIDIKFKRASLEDTRKQLENKIYDVVFTWPYDIENLKNIDYKVIFEEDACAMMNSDNDLASRSAVSREELAGENNIMVEYKEKTKNYKHFCKFYSKYNIIPKSIITVPDGSILNLMIDLNMGISIVPKIIKKLNRPKVSFVEIEGEPHPIKFCLAYLKDNTNPCVELFVKEASIS</sequence>
<evidence type="ECO:0000259" key="5">
    <source>
        <dbReference type="PROSITE" id="PS50931"/>
    </source>
</evidence>
<dbReference type="Gene3D" id="3.40.190.10">
    <property type="entry name" value="Periplasmic binding protein-like II"/>
    <property type="match status" value="2"/>
</dbReference>
<proteinExistence type="inferred from homology"/>
<dbReference type="FunFam" id="1.10.10.10:FF:000001">
    <property type="entry name" value="LysR family transcriptional regulator"/>
    <property type="match status" value="1"/>
</dbReference>
<dbReference type="RefSeq" id="WP_065078606.1">
    <property type="nucleotide sequence ID" value="NZ_LROS01000023.1"/>
</dbReference>
<dbReference type="SUPFAM" id="SSF46785">
    <property type="entry name" value="Winged helix' DNA-binding domain"/>
    <property type="match status" value="1"/>
</dbReference>
<dbReference type="PATRIC" id="fig|1353534.3.peg.2428"/>
<dbReference type="PRINTS" id="PR00039">
    <property type="entry name" value="HTHLYSR"/>
</dbReference>
<dbReference type="CDD" id="cd05466">
    <property type="entry name" value="PBP2_LTTR_substrate"/>
    <property type="match status" value="1"/>
</dbReference>
<evidence type="ECO:0000256" key="2">
    <source>
        <dbReference type="ARBA" id="ARBA00023015"/>
    </source>
</evidence>
<keyword evidence="3" id="KW-0238">DNA-binding</keyword>
<reference evidence="6 7" key="1">
    <citation type="journal article" date="2012" name="Front. Microbiol.">
        <title>Draft Genome Sequence of the Virulent Strain 01-B526 of the Fish Pathogen Aeromonas salmonicida.</title>
        <authorList>
            <person name="Charette S.J."/>
            <person name="Brochu F."/>
            <person name="Boyle B."/>
            <person name="Filion G."/>
            <person name="Tanaka K.H."/>
            <person name="Derome N."/>
        </authorList>
    </citation>
    <scope>NUCLEOTIDE SEQUENCE [LARGE SCALE GENOMIC DNA]</scope>
    <source>
        <strain evidence="6 7">P11</strain>
    </source>
</reference>
<evidence type="ECO:0000256" key="1">
    <source>
        <dbReference type="ARBA" id="ARBA00009437"/>
    </source>
</evidence>
<dbReference type="GO" id="GO:0032993">
    <property type="term" value="C:protein-DNA complex"/>
    <property type="evidence" value="ECO:0007669"/>
    <property type="project" value="TreeGrafter"/>
</dbReference>
<keyword evidence="2" id="KW-0805">Transcription regulation</keyword>
<evidence type="ECO:0000256" key="4">
    <source>
        <dbReference type="ARBA" id="ARBA00023163"/>
    </source>
</evidence>
<comment type="similarity">
    <text evidence="1">Belongs to the LysR transcriptional regulatory family.</text>
</comment>
<dbReference type="SUPFAM" id="SSF53850">
    <property type="entry name" value="Periplasmic binding protein-like II"/>
    <property type="match status" value="1"/>
</dbReference>
<dbReference type="AlphaFoldDB" id="A0A1A6ARM8"/>
<dbReference type="InterPro" id="IPR036388">
    <property type="entry name" value="WH-like_DNA-bd_sf"/>
</dbReference>
<dbReference type="InterPro" id="IPR005119">
    <property type="entry name" value="LysR_subst-bd"/>
</dbReference>
<dbReference type="Gene3D" id="1.10.10.10">
    <property type="entry name" value="Winged helix-like DNA-binding domain superfamily/Winged helix DNA-binding domain"/>
    <property type="match status" value="1"/>
</dbReference>
<dbReference type="PANTHER" id="PTHR30346:SF0">
    <property type="entry name" value="HCA OPERON TRANSCRIPTIONAL ACTIVATOR HCAR"/>
    <property type="match status" value="1"/>
</dbReference>
<evidence type="ECO:0000313" key="7">
    <source>
        <dbReference type="Proteomes" id="UP000093954"/>
    </source>
</evidence>
<dbReference type="GO" id="GO:0003700">
    <property type="term" value="F:DNA-binding transcription factor activity"/>
    <property type="evidence" value="ECO:0007669"/>
    <property type="project" value="InterPro"/>
</dbReference>
<dbReference type="Pfam" id="PF03466">
    <property type="entry name" value="LysR_substrate"/>
    <property type="match status" value="1"/>
</dbReference>
<keyword evidence="4" id="KW-0804">Transcription</keyword>
<comment type="caution">
    <text evidence="6">The sequence shown here is derived from an EMBL/GenBank/DDBJ whole genome shotgun (WGS) entry which is preliminary data.</text>
</comment>
<evidence type="ECO:0000313" key="6">
    <source>
        <dbReference type="EMBL" id="OBR92685.1"/>
    </source>
</evidence>
<dbReference type="Proteomes" id="UP000093954">
    <property type="component" value="Unassembled WGS sequence"/>
</dbReference>
<dbReference type="Pfam" id="PF00126">
    <property type="entry name" value="HTH_1"/>
    <property type="match status" value="1"/>
</dbReference>
<accession>A0A1A6ARM8</accession>
<name>A0A1A6ARM8_9CLOT</name>
<dbReference type="GO" id="GO:0003677">
    <property type="term" value="F:DNA binding"/>
    <property type="evidence" value="ECO:0007669"/>
    <property type="project" value="UniProtKB-KW"/>
</dbReference>
<evidence type="ECO:0000256" key="3">
    <source>
        <dbReference type="ARBA" id="ARBA00023125"/>
    </source>
</evidence>
<dbReference type="InterPro" id="IPR000847">
    <property type="entry name" value="LysR_HTH_N"/>
</dbReference>